<keyword evidence="1" id="KW-1133">Transmembrane helix</keyword>
<keyword evidence="1" id="KW-0812">Transmembrane</keyword>
<reference evidence="3" key="1">
    <citation type="journal article" date="2018" name="Nat. Plants">
        <title>Whole-genome landscape of Medicago truncatula symbiotic genes.</title>
        <authorList>
            <person name="Pecrix Y."/>
            <person name="Staton S.E."/>
            <person name="Sallet E."/>
            <person name="Lelandais-Briere C."/>
            <person name="Moreau S."/>
            <person name="Carrere S."/>
            <person name="Blein T."/>
            <person name="Jardinaud M.F."/>
            <person name="Latrasse D."/>
            <person name="Zouine M."/>
            <person name="Zahm M."/>
            <person name="Kreplak J."/>
            <person name="Mayjonade B."/>
            <person name="Satge C."/>
            <person name="Perez M."/>
            <person name="Cauet S."/>
            <person name="Marande W."/>
            <person name="Chantry-Darmon C."/>
            <person name="Lopez-Roques C."/>
            <person name="Bouchez O."/>
            <person name="Berard A."/>
            <person name="Debelle F."/>
            <person name="Munos S."/>
            <person name="Bendahmane A."/>
            <person name="Berges H."/>
            <person name="Niebel A."/>
            <person name="Buitink J."/>
            <person name="Frugier F."/>
            <person name="Benhamed M."/>
            <person name="Crespi M."/>
            <person name="Gouzy J."/>
            <person name="Gamas P."/>
        </authorList>
    </citation>
    <scope>NUCLEOTIDE SEQUENCE [LARGE SCALE GENOMIC DNA]</scope>
    <source>
        <strain evidence="3">cv. Jemalong A17</strain>
    </source>
</reference>
<comment type="caution">
    <text evidence="2">The sequence shown here is derived from an EMBL/GenBank/DDBJ whole genome shotgun (WGS) entry which is preliminary data.</text>
</comment>
<keyword evidence="1" id="KW-0472">Membrane</keyword>
<name>A0A396JH88_MEDTR</name>
<sequence>MNLAVDLLWSREICCSFVSLSFNTDGLSLSFWYVVVDTRSVFFLGGGWRFCLFATYVVMDRLRKW</sequence>
<evidence type="ECO:0000256" key="1">
    <source>
        <dbReference type="SAM" id="Phobius"/>
    </source>
</evidence>
<evidence type="ECO:0008006" key="4">
    <source>
        <dbReference type="Google" id="ProtNLM"/>
    </source>
</evidence>
<dbReference type="Gramene" id="rna11975">
    <property type="protein sequence ID" value="RHN75735.1"/>
    <property type="gene ID" value="gene11975"/>
</dbReference>
<feature type="transmembrane region" description="Helical" evidence="1">
    <location>
        <begin position="41"/>
        <end position="59"/>
    </location>
</feature>
<proteinExistence type="predicted"/>
<accession>A0A396JH88</accession>
<gene>
    <name evidence="2" type="ORF">MtrunA17_Chr2g0324451</name>
</gene>
<evidence type="ECO:0000313" key="3">
    <source>
        <dbReference type="Proteomes" id="UP000265566"/>
    </source>
</evidence>
<dbReference type="EMBL" id="PSQE01000002">
    <property type="protein sequence ID" value="RHN75735.1"/>
    <property type="molecule type" value="Genomic_DNA"/>
</dbReference>
<dbReference type="Proteomes" id="UP000265566">
    <property type="component" value="Chromosome 2"/>
</dbReference>
<dbReference type="AlphaFoldDB" id="A0A396JH88"/>
<evidence type="ECO:0000313" key="2">
    <source>
        <dbReference type="EMBL" id="RHN75735.1"/>
    </source>
</evidence>
<organism evidence="2 3">
    <name type="scientific">Medicago truncatula</name>
    <name type="common">Barrel medic</name>
    <name type="synonym">Medicago tribuloides</name>
    <dbReference type="NCBI Taxonomy" id="3880"/>
    <lineage>
        <taxon>Eukaryota</taxon>
        <taxon>Viridiplantae</taxon>
        <taxon>Streptophyta</taxon>
        <taxon>Embryophyta</taxon>
        <taxon>Tracheophyta</taxon>
        <taxon>Spermatophyta</taxon>
        <taxon>Magnoliopsida</taxon>
        <taxon>eudicotyledons</taxon>
        <taxon>Gunneridae</taxon>
        <taxon>Pentapetalae</taxon>
        <taxon>rosids</taxon>
        <taxon>fabids</taxon>
        <taxon>Fabales</taxon>
        <taxon>Fabaceae</taxon>
        <taxon>Papilionoideae</taxon>
        <taxon>50 kb inversion clade</taxon>
        <taxon>NPAAA clade</taxon>
        <taxon>Hologalegina</taxon>
        <taxon>IRL clade</taxon>
        <taxon>Trifolieae</taxon>
        <taxon>Medicago</taxon>
    </lineage>
</organism>
<feature type="transmembrane region" description="Helical" evidence="1">
    <location>
        <begin position="12"/>
        <end position="35"/>
    </location>
</feature>
<protein>
    <recommendedName>
        <fullName evidence="4">Transmembrane protein</fullName>
    </recommendedName>
</protein>